<dbReference type="InterPro" id="IPR008457">
    <property type="entry name" value="Cu-R_CopD_dom"/>
</dbReference>
<evidence type="ECO:0000313" key="7">
    <source>
        <dbReference type="Proteomes" id="UP000042997"/>
    </source>
</evidence>
<name>A0A098BNA8_9NOCA</name>
<dbReference type="InterPro" id="IPR032694">
    <property type="entry name" value="CopC/D"/>
</dbReference>
<evidence type="ECO:0000256" key="2">
    <source>
        <dbReference type="ARBA" id="ARBA00022475"/>
    </source>
</evidence>
<organism evidence="6 7">
    <name type="scientific">Rhodococcus ruber</name>
    <dbReference type="NCBI Taxonomy" id="1830"/>
    <lineage>
        <taxon>Bacteria</taxon>
        <taxon>Bacillati</taxon>
        <taxon>Actinomycetota</taxon>
        <taxon>Actinomycetes</taxon>
        <taxon>Mycobacteriales</taxon>
        <taxon>Nocardiaceae</taxon>
        <taxon>Rhodococcus</taxon>
    </lineage>
</organism>
<proteinExistence type="predicted"/>
<dbReference type="Pfam" id="PF05425">
    <property type="entry name" value="CopD"/>
    <property type="match status" value="1"/>
</dbReference>
<evidence type="ECO:0000256" key="5">
    <source>
        <dbReference type="ARBA" id="ARBA00023136"/>
    </source>
</evidence>
<evidence type="ECO:0000256" key="1">
    <source>
        <dbReference type="ARBA" id="ARBA00004651"/>
    </source>
</evidence>
<dbReference type="eggNOG" id="COG1276">
    <property type="taxonomic scope" value="Bacteria"/>
</dbReference>
<gene>
    <name evidence="6" type="ORF">RHRU231_540057</name>
</gene>
<keyword evidence="3" id="KW-0812">Transmembrane</keyword>
<dbReference type="EMBL" id="CCSD01000066">
    <property type="protein sequence ID" value="CDZ89710.1"/>
    <property type="molecule type" value="Genomic_DNA"/>
</dbReference>
<dbReference type="GO" id="GO:0005886">
    <property type="term" value="C:plasma membrane"/>
    <property type="evidence" value="ECO:0007669"/>
    <property type="project" value="UniProtKB-SubCell"/>
</dbReference>
<sequence length="315" mass="32112">MTTSGTGTAAHRAWLLTAGAGATAGVAAGWLLANPAASSWVRALSLCLGATVLGLAALGVMVRDERRPGVAPADLWRTIAGLGGFWVLTEAVQLVLQAADTTNVPVSRLGLSRFAEYLGSAGAGRIGVAALVCALACTVVAALAYRRSATWSTVPVLVAAALAVIARPVTGHMSQQTLGSLLDAAHALAAALWFGTLVALALTVRSRGAWARLLPRYSVLAVRCVAVLAATGVVDAAVRLGSVAALIDTGYGRIVLAKALTLLALLALAWWWRRTWVPAATAHRVTAEVSLRNAVLEVAATSVAFGLAAALATSA</sequence>
<evidence type="ECO:0000256" key="4">
    <source>
        <dbReference type="ARBA" id="ARBA00022989"/>
    </source>
</evidence>
<dbReference type="Proteomes" id="UP000042997">
    <property type="component" value="Unassembled WGS sequence"/>
</dbReference>
<keyword evidence="2" id="KW-1003">Cell membrane</keyword>
<keyword evidence="4" id="KW-1133">Transmembrane helix</keyword>
<dbReference type="PANTHER" id="PTHR34820">
    <property type="entry name" value="INNER MEMBRANE PROTEIN YEBZ"/>
    <property type="match status" value="1"/>
</dbReference>
<dbReference type="GeneID" id="66833636"/>
<dbReference type="PANTHER" id="PTHR34820:SF4">
    <property type="entry name" value="INNER MEMBRANE PROTEIN YEBZ"/>
    <property type="match status" value="1"/>
</dbReference>
<dbReference type="AlphaFoldDB" id="A0A098BNA8"/>
<reference evidence="6 7" key="1">
    <citation type="journal article" date="2014" name="Genome Announc.">
        <title>Draft Genome Sequence of Propane- and Butane-Oxidizing Actinobacterium Rhodococcus ruber IEGM 231.</title>
        <authorList>
            <person name="Ivshina I.B."/>
            <person name="Kuyukina M.S."/>
            <person name="Krivoruchko A.V."/>
            <person name="Barbe V."/>
            <person name="Fischer C."/>
        </authorList>
    </citation>
    <scope>NUCLEOTIDE SEQUENCE [LARGE SCALE GENOMIC DNA]</scope>
</reference>
<dbReference type="GO" id="GO:0006825">
    <property type="term" value="P:copper ion transport"/>
    <property type="evidence" value="ECO:0007669"/>
    <property type="project" value="InterPro"/>
</dbReference>
<comment type="subcellular location">
    <subcellularLocation>
        <location evidence="1">Cell membrane</location>
        <topology evidence="1">Multi-pass membrane protein</topology>
    </subcellularLocation>
</comment>
<evidence type="ECO:0000313" key="6">
    <source>
        <dbReference type="EMBL" id="CDZ89710.1"/>
    </source>
</evidence>
<dbReference type="OrthoDB" id="4641923at2"/>
<dbReference type="RefSeq" id="WP_040272827.1">
    <property type="nucleotide sequence ID" value="NZ_CP023714.1"/>
</dbReference>
<keyword evidence="5" id="KW-0472">Membrane</keyword>
<evidence type="ECO:0000256" key="3">
    <source>
        <dbReference type="ARBA" id="ARBA00022692"/>
    </source>
</evidence>
<protein>
    <submittedName>
        <fullName evidence="6">Copper resistance D domain-containing protein</fullName>
    </submittedName>
</protein>
<accession>A0A098BNA8</accession>